<organism evidence="3 4">
    <name type="scientific">Streptomyces exfoliatus</name>
    <name type="common">Streptomyces hydrogenans</name>
    <dbReference type="NCBI Taxonomy" id="1905"/>
    <lineage>
        <taxon>Bacteria</taxon>
        <taxon>Bacillati</taxon>
        <taxon>Actinomycetota</taxon>
        <taxon>Actinomycetes</taxon>
        <taxon>Kitasatosporales</taxon>
        <taxon>Streptomycetaceae</taxon>
        <taxon>Streptomyces</taxon>
    </lineage>
</organism>
<evidence type="ECO:0000256" key="1">
    <source>
        <dbReference type="SAM" id="MobiDB-lite"/>
    </source>
</evidence>
<dbReference type="EMBL" id="JBEZAM010000011">
    <property type="protein sequence ID" value="MEU7293906.1"/>
    <property type="molecule type" value="Genomic_DNA"/>
</dbReference>
<feature type="region of interest" description="Disordered" evidence="1">
    <location>
        <begin position="240"/>
        <end position="267"/>
    </location>
</feature>
<reference evidence="3 4" key="1">
    <citation type="submission" date="2024-06" db="EMBL/GenBank/DDBJ databases">
        <title>The Natural Products Discovery Center: Release of the First 8490 Sequenced Strains for Exploring Actinobacteria Biosynthetic Diversity.</title>
        <authorList>
            <person name="Kalkreuter E."/>
            <person name="Kautsar S.A."/>
            <person name="Yang D."/>
            <person name="Bader C.D."/>
            <person name="Teijaro C.N."/>
            <person name="Fluegel L."/>
            <person name="Davis C.M."/>
            <person name="Simpson J.R."/>
            <person name="Lauterbach L."/>
            <person name="Steele A.D."/>
            <person name="Gui C."/>
            <person name="Meng S."/>
            <person name="Li G."/>
            <person name="Viehrig K."/>
            <person name="Ye F."/>
            <person name="Su P."/>
            <person name="Kiefer A.F."/>
            <person name="Nichols A."/>
            <person name="Cepeda A.J."/>
            <person name="Yan W."/>
            <person name="Fan B."/>
            <person name="Jiang Y."/>
            <person name="Adhikari A."/>
            <person name="Zheng C.-J."/>
            <person name="Schuster L."/>
            <person name="Cowan T.M."/>
            <person name="Smanski M.J."/>
            <person name="Chevrette M.G."/>
            <person name="De Carvalho L.P.S."/>
            <person name="Shen B."/>
        </authorList>
    </citation>
    <scope>NUCLEOTIDE SEQUENCE [LARGE SCALE GENOMIC DNA]</scope>
    <source>
        <strain evidence="3 4">NPDC045705</strain>
    </source>
</reference>
<feature type="transmembrane region" description="Helical" evidence="2">
    <location>
        <begin position="150"/>
        <end position="177"/>
    </location>
</feature>
<keyword evidence="2" id="KW-0472">Membrane</keyword>
<sequence length="267" mass="27827">MAELAVLATTVGVGFGMYVLRDGSDLGTGSADPGELVDFALIFALPVILLIYLIQGVTGALAATLAEQDGRGTRVTVRGLLRASAPRVPGTVGGYLLSGVVLLPLLFTPLAPLALWLWVVLALIPVVAAHERVGVFTALGRTVDLLKGSWWWSFLNLVLATVVAFGVDVFGGLFLAFPESAIQAADDVSDPRPEDVAALLGAAIGGFSLILGILMFQLAFTHLVGAQIYVALHARRNAQAPPPYPPPGDAFPPPPPGVFPPPRRPGG</sequence>
<keyword evidence="2" id="KW-0812">Transmembrane</keyword>
<evidence type="ECO:0000256" key="2">
    <source>
        <dbReference type="SAM" id="Phobius"/>
    </source>
</evidence>
<dbReference type="Proteomes" id="UP001551210">
    <property type="component" value="Unassembled WGS sequence"/>
</dbReference>
<dbReference type="RefSeq" id="WP_359206270.1">
    <property type="nucleotide sequence ID" value="NZ_JBEZAM010000011.1"/>
</dbReference>
<name>A0ABV3CVI2_STREX</name>
<protein>
    <submittedName>
        <fullName evidence="3">Uncharacterized protein</fullName>
    </submittedName>
</protein>
<feature type="transmembrane region" description="Helical" evidence="2">
    <location>
        <begin position="87"/>
        <end position="107"/>
    </location>
</feature>
<feature type="transmembrane region" description="Helical" evidence="2">
    <location>
        <begin position="197"/>
        <end position="220"/>
    </location>
</feature>
<comment type="caution">
    <text evidence="3">The sequence shown here is derived from an EMBL/GenBank/DDBJ whole genome shotgun (WGS) entry which is preliminary data.</text>
</comment>
<evidence type="ECO:0000313" key="4">
    <source>
        <dbReference type="Proteomes" id="UP001551210"/>
    </source>
</evidence>
<feature type="transmembrane region" description="Helical" evidence="2">
    <location>
        <begin position="113"/>
        <end position="129"/>
    </location>
</feature>
<keyword evidence="2" id="KW-1133">Transmembrane helix</keyword>
<proteinExistence type="predicted"/>
<feature type="transmembrane region" description="Helical" evidence="2">
    <location>
        <begin position="40"/>
        <end position="66"/>
    </location>
</feature>
<accession>A0ABV3CVI2</accession>
<keyword evidence="4" id="KW-1185">Reference proteome</keyword>
<gene>
    <name evidence="3" type="ORF">AB0A76_11975</name>
</gene>
<evidence type="ECO:0000313" key="3">
    <source>
        <dbReference type="EMBL" id="MEU7293906.1"/>
    </source>
</evidence>